<accession>A0A382ZF00</accession>
<reference evidence="2" key="1">
    <citation type="submission" date="2018-05" db="EMBL/GenBank/DDBJ databases">
        <authorList>
            <person name="Lanie J.A."/>
            <person name="Ng W.-L."/>
            <person name="Kazmierczak K.M."/>
            <person name="Andrzejewski T.M."/>
            <person name="Davidsen T.M."/>
            <person name="Wayne K.J."/>
            <person name="Tettelin H."/>
            <person name="Glass J.I."/>
            <person name="Rusch D."/>
            <person name="Podicherti R."/>
            <person name="Tsui H.-C.T."/>
            <person name="Winkler M.E."/>
        </authorList>
    </citation>
    <scope>NUCLEOTIDE SEQUENCE</scope>
</reference>
<gene>
    <name evidence="2" type="ORF">METZ01_LOCUS446941</name>
</gene>
<keyword evidence="1" id="KW-0812">Transmembrane</keyword>
<dbReference type="EMBL" id="UINC01183362">
    <property type="protein sequence ID" value="SVD94087.1"/>
    <property type="molecule type" value="Genomic_DNA"/>
</dbReference>
<sequence>MDKKGGTMKGYLFGLGAMLVGAGLMFVL</sequence>
<organism evidence="2">
    <name type="scientific">marine metagenome</name>
    <dbReference type="NCBI Taxonomy" id="408172"/>
    <lineage>
        <taxon>unclassified sequences</taxon>
        <taxon>metagenomes</taxon>
        <taxon>ecological metagenomes</taxon>
    </lineage>
</organism>
<feature type="non-terminal residue" evidence="2">
    <location>
        <position position="28"/>
    </location>
</feature>
<keyword evidence="1" id="KW-1133">Transmembrane helix</keyword>
<proteinExistence type="predicted"/>
<protein>
    <submittedName>
        <fullName evidence="2">Uncharacterized protein</fullName>
    </submittedName>
</protein>
<evidence type="ECO:0000256" key="1">
    <source>
        <dbReference type="SAM" id="Phobius"/>
    </source>
</evidence>
<keyword evidence="1" id="KW-0472">Membrane</keyword>
<feature type="non-terminal residue" evidence="2">
    <location>
        <position position="1"/>
    </location>
</feature>
<name>A0A382ZF00_9ZZZZ</name>
<evidence type="ECO:0000313" key="2">
    <source>
        <dbReference type="EMBL" id="SVD94087.1"/>
    </source>
</evidence>
<dbReference type="AlphaFoldDB" id="A0A382ZF00"/>
<feature type="transmembrane region" description="Helical" evidence="1">
    <location>
        <begin position="10"/>
        <end position="27"/>
    </location>
</feature>